<sequence length="133" mass="15237">MNVLLDEQIDVRMKLALQEFSACTVQDKGWLGVKNGVLRERLNQEGFRFFITADKNIPFQQNLTLTNFTIILLDTPTLLWPHQQQFIPKLTTLLTLPPETLVKIVHISVEGLSRGKKIASLKILLEPEQILFL</sequence>
<dbReference type="KEGG" id="smon:AWR27_15425"/>
<dbReference type="OrthoDB" id="8085537at2"/>
<organism evidence="1 2">
    <name type="scientific">Spirosoma montaniterrae</name>
    <dbReference type="NCBI Taxonomy" id="1178516"/>
    <lineage>
        <taxon>Bacteria</taxon>
        <taxon>Pseudomonadati</taxon>
        <taxon>Bacteroidota</taxon>
        <taxon>Cytophagia</taxon>
        <taxon>Cytophagales</taxon>
        <taxon>Cytophagaceae</taxon>
        <taxon>Spirosoma</taxon>
    </lineage>
</organism>
<evidence type="ECO:0000313" key="2">
    <source>
        <dbReference type="Proteomes" id="UP000187941"/>
    </source>
</evidence>
<proteinExistence type="predicted"/>
<reference evidence="1 2" key="1">
    <citation type="submission" date="2016-01" db="EMBL/GenBank/DDBJ databases">
        <authorList>
            <person name="Oliw E.H."/>
        </authorList>
    </citation>
    <scope>NUCLEOTIDE SEQUENCE [LARGE SCALE GENOMIC DNA]</scope>
    <source>
        <strain evidence="1 2">DY10</strain>
    </source>
</reference>
<gene>
    <name evidence="1" type="ORF">AWR27_15425</name>
</gene>
<dbReference type="EMBL" id="CP014263">
    <property type="protein sequence ID" value="AQG80588.1"/>
    <property type="molecule type" value="Genomic_DNA"/>
</dbReference>
<evidence type="ECO:0008006" key="3">
    <source>
        <dbReference type="Google" id="ProtNLM"/>
    </source>
</evidence>
<dbReference type="AlphaFoldDB" id="A0A1P9WZ38"/>
<dbReference type="RefSeq" id="WP_077132016.1">
    <property type="nucleotide sequence ID" value="NZ_CP014263.1"/>
</dbReference>
<dbReference type="STRING" id="1178516.AWR27_15425"/>
<accession>A0A1P9WZ38</accession>
<dbReference type="Proteomes" id="UP000187941">
    <property type="component" value="Chromosome"/>
</dbReference>
<name>A0A1P9WZ38_9BACT</name>
<evidence type="ECO:0000313" key="1">
    <source>
        <dbReference type="EMBL" id="AQG80588.1"/>
    </source>
</evidence>
<keyword evidence="2" id="KW-1185">Reference proteome</keyword>
<protein>
    <recommendedName>
        <fullName evidence="3">DUF5615 domain-containing protein</fullName>
    </recommendedName>
</protein>